<name>A0A1B1MED6_STRLN</name>
<organism evidence="1 2">
    <name type="scientific">Streptomyces lincolnensis</name>
    <dbReference type="NCBI Taxonomy" id="1915"/>
    <lineage>
        <taxon>Bacteria</taxon>
        <taxon>Bacillati</taxon>
        <taxon>Actinomycetota</taxon>
        <taxon>Actinomycetes</taxon>
        <taxon>Kitasatosporales</taxon>
        <taxon>Streptomycetaceae</taxon>
        <taxon>Streptomyces</taxon>
    </lineage>
</organism>
<dbReference type="InterPro" id="IPR010982">
    <property type="entry name" value="Lambda_DNA-bd_dom_sf"/>
</dbReference>
<sequence length="237" mass="27129">MAAEVRRRRKELRMSAQDLADRCEEIGHPSPRNVIANTESGRRANLPLVDVLVLAEALRTSPICLLYPVGYVDRVQRLPLQHSEPTWDAMRWFTGDSEDFGLEDDMLRSFRAHVRHQRAALAALKGEKHERRKAETAPNRAEHEEAALAQADYTERALEAKYRLRSTHAFIRELDHIRALLGLADTDDPEAMPLIAARLEEVGDEKSPLPDVEETRRRLKSGQDLIDRLTVSEWLDR</sequence>
<keyword evidence="2" id="KW-1185">Reference proteome</keyword>
<dbReference type="Gene3D" id="1.10.260.40">
    <property type="entry name" value="lambda repressor-like DNA-binding domains"/>
    <property type="match status" value="1"/>
</dbReference>
<gene>
    <name evidence="1" type="ORF">SLINC_4710</name>
</gene>
<dbReference type="AlphaFoldDB" id="A0A1B1MED6"/>
<keyword evidence="1" id="KW-0238">DNA-binding</keyword>
<dbReference type="STRING" id="1915.SLINC_4710"/>
<evidence type="ECO:0000313" key="2">
    <source>
        <dbReference type="Proteomes" id="UP000092598"/>
    </source>
</evidence>
<protein>
    <submittedName>
        <fullName evidence="1">Putative DNA-binding protein</fullName>
    </submittedName>
</protein>
<dbReference type="EMBL" id="CP016438">
    <property type="protein sequence ID" value="ANS66934.1"/>
    <property type="molecule type" value="Genomic_DNA"/>
</dbReference>
<proteinExistence type="predicted"/>
<dbReference type="KEGG" id="sls:SLINC_4710"/>
<dbReference type="GO" id="GO:0003677">
    <property type="term" value="F:DNA binding"/>
    <property type="evidence" value="ECO:0007669"/>
    <property type="project" value="UniProtKB-KW"/>
</dbReference>
<dbReference type="SUPFAM" id="SSF47413">
    <property type="entry name" value="lambda repressor-like DNA-binding domains"/>
    <property type="match status" value="1"/>
</dbReference>
<evidence type="ECO:0000313" key="1">
    <source>
        <dbReference type="EMBL" id="ANS66934.1"/>
    </source>
</evidence>
<accession>A0A1B1MED6</accession>
<dbReference type="Proteomes" id="UP000092598">
    <property type="component" value="Chromosome"/>
</dbReference>
<reference evidence="1 2" key="1">
    <citation type="submission" date="2016-07" db="EMBL/GenBank/DDBJ databases">
        <title>Enhancement of antibiotic productionsby engineered nitrateutilization in actinobacteria.</title>
        <authorList>
            <person name="Meng S.C."/>
        </authorList>
    </citation>
    <scope>NUCLEOTIDE SEQUENCE [LARGE SCALE GENOMIC DNA]</scope>
    <source>
        <strain evidence="1 2">NRRL 2936</strain>
    </source>
</reference>